<dbReference type="Pfam" id="PF02733">
    <property type="entry name" value="Dak1"/>
    <property type="match status" value="1"/>
</dbReference>
<dbReference type="FunFam" id="1.25.40.340:FF:000001">
    <property type="entry name" value="Dihydroxyacetone kinase 1"/>
    <property type="match status" value="1"/>
</dbReference>
<dbReference type="STRING" id="1684307.A0A316TZR7"/>
<protein>
    <submittedName>
        <fullName evidence="16">Putative DAK2-dihydroxyacetone kinase</fullName>
    </submittedName>
</protein>
<comment type="function">
    <text evidence="1">Catalyzes both the phosphorylation of dihydroxyacetone and of glyceraldehyde.</text>
</comment>
<dbReference type="Pfam" id="PF02734">
    <property type="entry name" value="Dak2"/>
    <property type="match status" value="1"/>
</dbReference>
<evidence type="ECO:0000256" key="7">
    <source>
        <dbReference type="ARBA" id="ARBA00022798"/>
    </source>
</evidence>
<sequence>MATKHFFDSPDGLVDKTLRGAVAVNPALRLYRPHKVIYDCTHSNSKVAIIAGGGAGHEPGQAGLVGRGMLTAAISGDIFASPSAAQICSGLDLANTDKGVVFIINNYTGDQLHFGLAAEKARAALAISGNKTSGGVESVTVADDVAVGRAKGGLVGRRGLGMNPFSCKVLGAASERGLSVKEIKSLGDTLIANSVTIGTSLDHCHVPGRPKKKEEWGGLPDEACEIGMGIHNEPGFKRLDQTPAPEKLVAEMLKYMLDANDDDRHFIDFEKDDAPIVFINNLGGVSQLELFALVDETVEQLDKTYGLHPARVYANAYMTSLNAPGFGITLVKHKAVTRETKVDLLELLDAPTDAYAWTGVKSGWGNPSGQPRDRDAEAKEASDRLAARRAQGGSVSGLDEDAKEKQEGPINADPEVVKKVLLSAAEAAIAAEPSMTRHDTIVGDGDAGETLAQVAKAVQAAVKKGEVDLNNAAGTCLTLGNVIESHMGGTSGAIYALYFAGLVQGLVGGPGKPGQPAGEKEWSHAAKAALENLKTYTPAREGHRTLMDSLIPACDALGSGKSLSDATKEAEKGCEGTKKLVPRLGRATYQGSDNKEMYQVPDPGAEGVVAIFQGILKALQ</sequence>
<evidence type="ECO:0000256" key="2">
    <source>
        <dbReference type="ARBA" id="ARBA00004778"/>
    </source>
</evidence>
<dbReference type="InterPro" id="IPR004007">
    <property type="entry name" value="DhaL_dom"/>
</dbReference>
<feature type="compositionally biased region" description="Basic and acidic residues" evidence="13">
    <location>
        <begin position="371"/>
        <end position="386"/>
    </location>
</feature>
<dbReference type="EMBL" id="KZ819338">
    <property type="protein sequence ID" value="PWN18144.1"/>
    <property type="molecule type" value="Genomic_DNA"/>
</dbReference>
<evidence type="ECO:0000256" key="12">
    <source>
        <dbReference type="PIRSR" id="PIRSR612734-2"/>
    </source>
</evidence>
<accession>A0A316TZR7</accession>
<dbReference type="PROSITE" id="PS51480">
    <property type="entry name" value="DHAL"/>
    <property type="match status" value="1"/>
</dbReference>
<feature type="domain" description="DhaL" evidence="14">
    <location>
        <begin position="415"/>
        <end position="617"/>
    </location>
</feature>
<feature type="domain" description="DhaK" evidence="15">
    <location>
        <begin position="9"/>
        <end position="357"/>
    </location>
</feature>
<keyword evidence="6 16" id="KW-0418">Kinase</keyword>
<evidence type="ECO:0000256" key="3">
    <source>
        <dbReference type="ARBA" id="ARBA00008757"/>
    </source>
</evidence>
<dbReference type="SUPFAM" id="SSF101473">
    <property type="entry name" value="DhaL-like"/>
    <property type="match status" value="1"/>
</dbReference>
<dbReference type="OrthoDB" id="1724672at2759"/>
<organism evidence="16 17">
    <name type="scientific">Pseudomicrostroma glucosiphilum</name>
    <dbReference type="NCBI Taxonomy" id="1684307"/>
    <lineage>
        <taxon>Eukaryota</taxon>
        <taxon>Fungi</taxon>
        <taxon>Dikarya</taxon>
        <taxon>Basidiomycota</taxon>
        <taxon>Ustilaginomycotina</taxon>
        <taxon>Exobasidiomycetes</taxon>
        <taxon>Microstromatales</taxon>
        <taxon>Microstromatales incertae sedis</taxon>
        <taxon>Pseudomicrostroma</taxon>
    </lineage>
</organism>
<comment type="catalytic activity">
    <reaction evidence="9">
        <text>D-glyceraldehyde + ATP = D-glyceraldehyde 3-phosphate + ADP + H(+)</text>
        <dbReference type="Rhea" id="RHEA:13941"/>
        <dbReference type="ChEBI" id="CHEBI:15378"/>
        <dbReference type="ChEBI" id="CHEBI:17378"/>
        <dbReference type="ChEBI" id="CHEBI:30616"/>
        <dbReference type="ChEBI" id="CHEBI:59776"/>
        <dbReference type="ChEBI" id="CHEBI:456216"/>
        <dbReference type="EC" id="2.7.1.28"/>
    </reaction>
</comment>
<evidence type="ECO:0000259" key="14">
    <source>
        <dbReference type="PROSITE" id="PS51480"/>
    </source>
</evidence>
<evidence type="ECO:0000256" key="4">
    <source>
        <dbReference type="ARBA" id="ARBA00022679"/>
    </source>
</evidence>
<feature type="region of interest" description="Disordered" evidence="13">
    <location>
        <begin position="360"/>
        <end position="409"/>
    </location>
</feature>
<dbReference type="FunFam" id="3.30.1180.20:FF:000001">
    <property type="entry name" value="Dihydroxyacetone kinase 1"/>
    <property type="match status" value="1"/>
</dbReference>
<feature type="binding site" evidence="12">
    <location>
        <begin position="54"/>
        <end position="57"/>
    </location>
    <ligand>
        <name>substrate</name>
    </ligand>
</feature>
<dbReference type="InterPro" id="IPR004006">
    <property type="entry name" value="DhaK_dom"/>
</dbReference>
<dbReference type="NCBIfam" id="TIGR02361">
    <property type="entry name" value="dak_ATP"/>
    <property type="match status" value="1"/>
</dbReference>
<dbReference type="PROSITE" id="PS51481">
    <property type="entry name" value="DHAK"/>
    <property type="match status" value="1"/>
</dbReference>
<dbReference type="GO" id="GO:0004371">
    <property type="term" value="F:glycerone kinase activity"/>
    <property type="evidence" value="ECO:0007669"/>
    <property type="project" value="UniProtKB-EC"/>
</dbReference>
<dbReference type="GeneID" id="37016897"/>
<comment type="pathway">
    <text evidence="2">Polyol metabolism; glycerol fermentation; glycerone phosphate from glycerol (oxidative route): step 2/2.</text>
</comment>
<dbReference type="Gene3D" id="3.30.1180.20">
    <property type="entry name" value="Dihydroxyacetone kinase, domain 2"/>
    <property type="match status" value="1"/>
</dbReference>
<evidence type="ECO:0000256" key="8">
    <source>
        <dbReference type="ARBA" id="ARBA00022840"/>
    </source>
</evidence>
<evidence type="ECO:0000256" key="13">
    <source>
        <dbReference type="SAM" id="MobiDB-lite"/>
    </source>
</evidence>
<dbReference type="GO" id="GO:0050354">
    <property type="term" value="F:triokinase activity"/>
    <property type="evidence" value="ECO:0007669"/>
    <property type="project" value="UniProtKB-EC"/>
</dbReference>
<comment type="similarity">
    <text evidence="3">Belongs to the dihydroxyacetone kinase (DAK) family.</text>
</comment>
<name>A0A316TZR7_9BASI</name>
<keyword evidence="17" id="KW-1185">Reference proteome</keyword>
<keyword evidence="7" id="KW-0319">Glycerol metabolism</keyword>
<feature type="binding site" evidence="12">
    <location>
        <position position="110"/>
    </location>
    <ligand>
        <name>substrate</name>
    </ligand>
</feature>
<comment type="catalytic activity">
    <reaction evidence="10">
        <text>dihydroxyacetone + ATP = dihydroxyacetone phosphate + ADP + H(+)</text>
        <dbReference type="Rhea" id="RHEA:15773"/>
        <dbReference type="ChEBI" id="CHEBI:15378"/>
        <dbReference type="ChEBI" id="CHEBI:16016"/>
        <dbReference type="ChEBI" id="CHEBI:30616"/>
        <dbReference type="ChEBI" id="CHEBI:57642"/>
        <dbReference type="ChEBI" id="CHEBI:456216"/>
        <dbReference type="EC" id="2.7.1.29"/>
    </reaction>
</comment>
<dbReference type="UniPathway" id="UPA00617">
    <property type="reaction ID" value="UER00669"/>
</dbReference>
<dbReference type="InterPro" id="IPR036117">
    <property type="entry name" value="DhaL_dom_sf"/>
</dbReference>
<dbReference type="RefSeq" id="XP_025345304.1">
    <property type="nucleotide sequence ID" value="XM_025495163.1"/>
</dbReference>
<dbReference type="InterPro" id="IPR012734">
    <property type="entry name" value="DhaK_ATP"/>
</dbReference>
<evidence type="ECO:0000256" key="5">
    <source>
        <dbReference type="ARBA" id="ARBA00022741"/>
    </source>
</evidence>
<dbReference type="FunFam" id="3.40.50.10440:FF:000001">
    <property type="entry name" value="Dihydroxyacetone kinase, DhaK subunit"/>
    <property type="match status" value="1"/>
</dbReference>
<dbReference type="SMART" id="SM01120">
    <property type="entry name" value="Dak2"/>
    <property type="match status" value="1"/>
</dbReference>
<dbReference type="InterPro" id="IPR050861">
    <property type="entry name" value="Dihydroxyacetone_Kinase"/>
</dbReference>
<evidence type="ECO:0000313" key="16">
    <source>
        <dbReference type="EMBL" id="PWN18144.1"/>
    </source>
</evidence>
<keyword evidence="8" id="KW-0067">ATP-binding</keyword>
<dbReference type="Proteomes" id="UP000245942">
    <property type="component" value="Unassembled WGS sequence"/>
</dbReference>
<proteinExistence type="inferred from homology"/>
<evidence type="ECO:0000256" key="6">
    <source>
        <dbReference type="ARBA" id="ARBA00022777"/>
    </source>
</evidence>
<evidence type="ECO:0000256" key="10">
    <source>
        <dbReference type="ARBA" id="ARBA00048898"/>
    </source>
</evidence>
<keyword evidence="4" id="KW-0808">Transferase</keyword>
<dbReference type="AlphaFoldDB" id="A0A316TZR7"/>
<evidence type="ECO:0000256" key="9">
    <source>
        <dbReference type="ARBA" id="ARBA00047974"/>
    </source>
</evidence>
<dbReference type="PANTHER" id="PTHR28629:SF14">
    <property type="entry name" value="DIHYDROXYACETONE KINASE 1"/>
    <property type="match status" value="1"/>
</dbReference>
<dbReference type="GO" id="GO:0005829">
    <property type="term" value="C:cytosol"/>
    <property type="evidence" value="ECO:0007669"/>
    <property type="project" value="TreeGrafter"/>
</dbReference>
<dbReference type="SUPFAM" id="SSF82549">
    <property type="entry name" value="DAK1/DegV-like"/>
    <property type="match status" value="1"/>
</dbReference>
<dbReference type="GO" id="GO:0019588">
    <property type="term" value="P:anaerobic glycerol catabolic process"/>
    <property type="evidence" value="ECO:0007669"/>
    <property type="project" value="UniProtKB-UniPathway"/>
</dbReference>
<evidence type="ECO:0000256" key="11">
    <source>
        <dbReference type="PIRSR" id="PIRSR612734-1"/>
    </source>
</evidence>
<dbReference type="PANTHER" id="PTHR28629">
    <property type="entry name" value="TRIOKINASE/FMN CYCLASE"/>
    <property type="match status" value="1"/>
</dbReference>
<evidence type="ECO:0000313" key="17">
    <source>
        <dbReference type="Proteomes" id="UP000245942"/>
    </source>
</evidence>
<reference evidence="16 17" key="1">
    <citation type="journal article" date="2018" name="Mol. Biol. Evol.">
        <title>Broad Genomic Sampling Reveals a Smut Pathogenic Ancestry of the Fungal Clade Ustilaginomycotina.</title>
        <authorList>
            <person name="Kijpornyongpan T."/>
            <person name="Mondo S.J."/>
            <person name="Barry K."/>
            <person name="Sandor L."/>
            <person name="Lee J."/>
            <person name="Lipzen A."/>
            <person name="Pangilinan J."/>
            <person name="LaButti K."/>
            <person name="Hainaut M."/>
            <person name="Henrissat B."/>
            <person name="Grigoriev I.V."/>
            <person name="Spatafora J.W."/>
            <person name="Aime M.C."/>
        </authorList>
    </citation>
    <scope>NUCLEOTIDE SEQUENCE [LARGE SCALE GENOMIC DNA]</scope>
    <source>
        <strain evidence="16 17">MCA 4718</strain>
    </source>
</reference>
<gene>
    <name evidence="16" type="ORF">BCV69DRAFT_314980</name>
</gene>
<keyword evidence="5" id="KW-0547">Nucleotide-binding</keyword>
<dbReference type="Gene3D" id="3.40.50.10440">
    <property type="entry name" value="Dihydroxyacetone kinase, domain 1"/>
    <property type="match status" value="1"/>
</dbReference>
<feature type="active site" description="Tele-hemiaminal-histidine intermediate" evidence="11">
    <location>
        <position position="231"/>
    </location>
</feature>
<dbReference type="Gene3D" id="1.25.40.340">
    <property type="match status" value="1"/>
</dbReference>
<evidence type="ECO:0000259" key="15">
    <source>
        <dbReference type="PROSITE" id="PS51481"/>
    </source>
</evidence>
<evidence type="ECO:0000256" key="1">
    <source>
        <dbReference type="ARBA" id="ARBA00003264"/>
    </source>
</evidence>
<dbReference type="GO" id="GO:0005524">
    <property type="term" value="F:ATP binding"/>
    <property type="evidence" value="ECO:0007669"/>
    <property type="project" value="UniProtKB-KW"/>
</dbReference>